<dbReference type="Pfam" id="PF00300">
    <property type="entry name" value="His_Phos_1"/>
    <property type="match status" value="2"/>
</dbReference>
<proteinExistence type="predicted"/>
<evidence type="ECO:0000313" key="2">
    <source>
        <dbReference type="Proteomes" id="UP000215027"/>
    </source>
</evidence>
<protein>
    <submittedName>
        <fullName evidence="1">Phosphoglycerate mutase family protein</fullName>
    </submittedName>
</protein>
<dbReference type="SMART" id="SM00855">
    <property type="entry name" value="PGAM"/>
    <property type="match status" value="1"/>
</dbReference>
<keyword evidence="2" id="KW-1185">Reference proteome</keyword>
<dbReference type="PANTHER" id="PTHR48100:SF1">
    <property type="entry name" value="HISTIDINE PHOSPHATASE FAMILY PROTEIN-RELATED"/>
    <property type="match status" value="1"/>
</dbReference>
<evidence type="ECO:0000313" key="1">
    <source>
        <dbReference type="EMBL" id="CUS02458.2"/>
    </source>
</evidence>
<sequence length="255" mass="28008">MLLYLIRHAQSANNDLYARGGTAHGRTADPPLTEIGHRQAQLLAHCLAGAPPAADPMPELIGKYAARHDRLGYGLTHLYCSLMTRAIQTAGYIAAATGLPLTAWPEIHERGGLHEWDETSGADIGVAGPGRSFFVKEYPHLILPEAIDEAGWWNRPPETVTESIPRARLVWEQLLARHGGTEDRVGLVLHGGFFQALLTVFLSPDDTLTQPDWGMNALWFGMSNTSISRMEFDNGNAVIRYLNKVDHLPSELITG</sequence>
<dbReference type="GO" id="GO:0005737">
    <property type="term" value="C:cytoplasm"/>
    <property type="evidence" value="ECO:0007669"/>
    <property type="project" value="TreeGrafter"/>
</dbReference>
<dbReference type="KEGG" id="pbf:CFX0092_A0580"/>
<dbReference type="GO" id="GO:0016791">
    <property type="term" value="F:phosphatase activity"/>
    <property type="evidence" value="ECO:0007669"/>
    <property type="project" value="TreeGrafter"/>
</dbReference>
<dbReference type="InterPro" id="IPR029033">
    <property type="entry name" value="His_PPase_superfam"/>
</dbReference>
<dbReference type="SUPFAM" id="SSF53254">
    <property type="entry name" value="Phosphoglycerate mutase-like"/>
    <property type="match status" value="1"/>
</dbReference>
<dbReference type="Gene3D" id="3.40.50.1240">
    <property type="entry name" value="Phosphoglycerate mutase-like"/>
    <property type="match status" value="1"/>
</dbReference>
<dbReference type="AlphaFoldDB" id="A0A160T114"/>
<dbReference type="Proteomes" id="UP000215027">
    <property type="component" value="Chromosome I"/>
</dbReference>
<dbReference type="CDD" id="cd07067">
    <property type="entry name" value="HP_PGM_like"/>
    <property type="match status" value="1"/>
</dbReference>
<dbReference type="PANTHER" id="PTHR48100">
    <property type="entry name" value="BROAD-SPECIFICITY PHOSPHATASE YOR283W-RELATED"/>
    <property type="match status" value="1"/>
</dbReference>
<name>A0A160T114_9CHLR</name>
<dbReference type="InterPro" id="IPR050275">
    <property type="entry name" value="PGM_Phosphatase"/>
</dbReference>
<dbReference type="OrthoDB" id="9782128at2"/>
<dbReference type="RefSeq" id="WP_157912860.1">
    <property type="nucleotide sequence ID" value="NZ_LN890655.1"/>
</dbReference>
<gene>
    <name evidence="1" type="ORF">CFX0092_A0580</name>
</gene>
<reference evidence="1" key="1">
    <citation type="submission" date="2016-01" db="EMBL/GenBank/DDBJ databases">
        <authorList>
            <person name="Mcilroy J.S."/>
            <person name="Karst M S."/>
            <person name="Albertsen M."/>
        </authorList>
    </citation>
    <scope>NUCLEOTIDE SEQUENCE</scope>
    <source>
        <strain evidence="1">Cfx-K</strain>
    </source>
</reference>
<dbReference type="InterPro" id="IPR013078">
    <property type="entry name" value="His_Pase_superF_clade-1"/>
</dbReference>
<accession>A0A160T114</accession>
<dbReference type="EMBL" id="LN890655">
    <property type="protein sequence ID" value="CUS02458.2"/>
    <property type="molecule type" value="Genomic_DNA"/>
</dbReference>
<organism evidence="1 2">
    <name type="scientific">Candidatus Promineifilum breve</name>
    <dbReference type="NCBI Taxonomy" id="1806508"/>
    <lineage>
        <taxon>Bacteria</taxon>
        <taxon>Bacillati</taxon>
        <taxon>Chloroflexota</taxon>
        <taxon>Ardenticatenia</taxon>
        <taxon>Candidatus Promineifilales</taxon>
        <taxon>Candidatus Promineifilaceae</taxon>
        <taxon>Candidatus Promineifilum</taxon>
    </lineage>
</organism>